<dbReference type="InterPro" id="IPR016181">
    <property type="entry name" value="Acyl_CoA_acyltransferase"/>
</dbReference>
<evidence type="ECO:0000313" key="2">
    <source>
        <dbReference type="EMBL" id="EFR31236.1"/>
    </source>
</evidence>
<dbReference type="Proteomes" id="UP000005990">
    <property type="component" value="Unassembled WGS sequence"/>
</dbReference>
<dbReference type="AlphaFoldDB" id="E4KP19"/>
<name>E4KP19_9LACT</name>
<protein>
    <recommendedName>
        <fullName evidence="1">N-acetyltransferase domain-containing protein</fullName>
    </recommendedName>
</protein>
<feature type="domain" description="N-acetyltransferase" evidence="1">
    <location>
        <begin position="7"/>
        <end position="167"/>
    </location>
</feature>
<dbReference type="InterPro" id="IPR000182">
    <property type="entry name" value="GNAT_dom"/>
</dbReference>
<accession>E4KP19</accession>
<evidence type="ECO:0000313" key="3">
    <source>
        <dbReference type="Proteomes" id="UP000005990"/>
    </source>
</evidence>
<proteinExistence type="predicted"/>
<dbReference type="CDD" id="cd04301">
    <property type="entry name" value="NAT_SF"/>
    <property type="match status" value="1"/>
</dbReference>
<reference evidence="2 3" key="1">
    <citation type="submission" date="2010-10" db="EMBL/GenBank/DDBJ databases">
        <authorList>
            <person name="Durkin A.S."/>
            <person name="Madupu R."/>
            <person name="Torralba M."/>
            <person name="Gillis M."/>
            <person name="Methe B."/>
            <person name="Sutton G."/>
            <person name="Nelson K.E."/>
        </authorList>
    </citation>
    <scope>NUCLEOTIDE SEQUENCE [LARGE SCALE GENOMIC DNA]</scope>
    <source>
        <strain evidence="2 3">ACS-139-V-Col8</strain>
    </source>
</reference>
<dbReference type="EMBL" id="AENN01000015">
    <property type="protein sequence ID" value="EFR31236.1"/>
    <property type="molecule type" value="Genomic_DNA"/>
</dbReference>
<dbReference type="OrthoDB" id="9127144at2"/>
<dbReference type="RefSeq" id="WP_006418439.1">
    <property type="nucleotide sequence ID" value="NZ_AENN01000015.1"/>
</dbReference>
<dbReference type="STRING" id="908337.HMPREF9257_1302"/>
<gene>
    <name evidence="2" type="ORF">HMPREF9257_1302</name>
</gene>
<sequence>MIQLKTLHARGNQSPLIERIKQLYLDSFPPAELLSWSDLLVMLDQDHVDLIGIFDGLDFVGFLTAMRSSHHFYINYLVIDPSKRSKGYGSRVFKALGHSFPDYSIVLEVEPQDKAAANAQQRQRRLAFYLANDFQVSKYQSIMNGYPLDILYRGKQVYVDELEQLLNQQSDQLDFIPVQQNKD</sequence>
<comment type="caution">
    <text evidence="2">The sequence shown here is derived from an EMBL/GenBank/DDBJ whole genome shotgun (WGS) entry which is preliminary data.</text>
</comment>
<dbReference type="PROSITE" id="PS51186">
    <property type="entry name" value="GNAT"/>
    <property type="match status" value="1"/>
</dbReference>
<dbReference type="SUPFAM" id="SSF55729">
    <property type="entry name" value="Acyl-CoA N-acyltransferases (Nat)"/>
    <property type="match status" value="1"/>
</dbReference>
<dbReference type="eggNOG" id="COG0456">
    <property type="taxonomic scope" value="Bacteria"/>
</dbReference>
<dbReference type="Pfam" id="PF00583">
    <property type="entry name" value="Acetyltransf_1"/>
    <property type="match status" value="1"/>
</dbReference>
<keyword evidence="3" id="KW-1185">Reference proteome</keyword>
<organism evidence="2 3">
    <name type="scientific">Eremococcus coleocola ACS-139-V-Col8</name>
    <dbReference type="NCBI Taxonomy" id="908337"/>
    <lineage>
        <taxon>Bacteria</taxon>
        <taxon>Bacillati</taxon>
        <taxon>Bacillota</taxon>
        <taxon>Bacilli</taxon>
        <taxon>Lactobacillales</taxon>
        <taxon>Aerococcaceae</taxon>
        <taxon>Eremococcus</taxon>
    </lineage>
</organism>
<evidence type="ECO:0000259" key="1">
    <source>
        <dbReference type="PROSITE" id="PS51186"/>
    </source>
</evidence>
<dbReference type="Gene3D" id="3.40.630.30">
    <property type="match status" value="1"/>
</dbReference>
<dbReference type="GO" id="GO:0016747">
    <property type="term" value="F:acyltransferase activity, transferring groups other than amino-acyl groups"/>
    <property type="evidence" value="ECO:0007669"/>
    <property type="project" value="InterPro"/>
</dbReference>